<evidence type="ECO:0000313" key="1">
    <source>
        <dbReference type="EMBL" id="KNC84045.1"/>
    </source>
</evidence>
<dbReference type="PANTHER" id="PTHR14614">
    <property type="entry name" value="HEPATOCELLULAR CARCINOMA-ASSOCIATED ANTIGEN"/>
    <property type="match status" value="1"/>
</dbReference>
<name>A0A0L0G4S9_9EUKA</name>
<dbReference type="STRING" id="667725.A0A0L0G4S9"/>
<keyword evidence="2" id="KW-1185">Reference proteome</keyword>
<sequence length="221" mass="24400">MTSDDDGLLRFNVFNKPVVLATETDSGSVAGKLWSVSLVLLDYFQKLGPETFADKKILELGAGVGLLSIALSRAGASVTCTDLPSALPMLDENCEKNKNADSGACRVTALGWGVEGFEESGIAQEMQTNGDYDYIICADLCYDESLHDILVETLQRITGPKTVVYLIYIDRMNFDIMLNVKLCEAEDPEGTDKEFRIDMVKDTDYDCLGVEGIHFYKVMYN</sequence>
<dbReference type="eggNOG" id="KOG2793">
    <property type="taxonomic scope" value="Eukaryota"/>
</dbReference>
<dbReference type="Pfam" id="PF10294">
    <property type="entry name" value="Methyltransf_16"/>
    <property type="match status" value="1"/>
</dbReference>
<accession>A0A0L0G4S9</accession>
<dbReference type="InterPro" id="IPR019410">
    <property type="entry name" value="Methyltransf_16"/>
</dbReference>
<dbReference type="Gene3D" id="3.40.50.150">
    <property type="entry name" value="Vaccinia Virus protein VP39"/>
    <property type="match status" value="1"/>
</dbReference>
<dbReference type="RefSeq" id="XP_014157947.1">
    <property type="nucleotide sequence ID" value="XM_014302472.1"/>
</dbReference>
<dbReference type="InterPro" id="IPR029063">
    <property type="entry name" value="SAM-dependent_MTases_sf"/>
</dbReference>
<protein>
    <submittedName>
        <fullName evidence="1">Uncharacterized protein</fullName>
    </submittedName>
</protein>
<dbReference type="SUPFAM" id="SSF53335">
    <property type="entry name" value="S-adenosyl-L-methionine-dependent methyltransferases"/>
    <property type="match status" value="1"/>
</dbReference>
<dbReference type="Proteomes" id="UP000054560">
    <property type="component" value="Unassembled WGS sequence"/>
</dbReference>
<reference evidence="1 2" key="1">
    <citation type="submission" date="2011-02" db="EMBL/GenBank/DDBJ databases">
        <title>The Genome Sequence of Sphaeroforma arctica JP610.</title>
        <authorList>
            <consortium name="The Broad Institute Genome Sequencing Platform"/>
            <person name="Russ C."/>
            <person name="Cuomo C."/>
            <person name="Young S.K."/>
            <person name="Zeng Q."/>
            <person name="Gargeya S."/>
            <person name="Alvarado L."/>
            <person name="Berlin A."/>
            <person name="Chapman S.B."/>
            <person name="Chen Z."/>
            <person name="Freedman E."/>
            <person name="Gellesch M."/>
            <person name="Goldberg J."/>
            <person name="Griggs A."/>
            <person name="Gujja S."/>
            <person name="Heilman E."/>
            <person name="Heiman D."/>
            <person name="Howarth C."/>
            <person name="Mehta T."/>
            <person name="Neiman D."/>
            <person name="Pearson M."/>
            <person name="Roberts A."/>
            <person name="Saif S."/>
            <person name="Shea T."/>
            <person name="Shenoy N."/>
            <person name="Sisk P."/>
            <person name="Stolte C."/>
            <person name="Sykes S."/>
            <person name="White J."/>
            <person name="Yandava C."/>
            <person name="Burger G."/>
            <person name="Gray M.W."/>
            <person name="Holland P.W.H."/>
            <person name="King N."/>
            <person name="Lang F.B.F."/>
            <person name="Roger A.J."/>
            <person name="Ruiz-Trillo I."/>
            <person name="Haas B."/>
            <person name="Nusbaum C."/>
            <person name="Birren B."/>
        </authorList>
    </citation>
    <scope>NUCLEOTIDE SEQUENCE [LARGE SCALE GENOMIC DNA]</scope>
    <source>
        <strain evidence="1 2">JP610</strain>
    </source>
</reference>
<gene>
    <name evidence="1" type="ORF">SARC_03732</name>
</gene>
<organism evidence="1 2">
    <name type="scientific">Sphaeroforma arctica JP610</name>
    <dbReference type="NCBI Taxonomy" id="667725"/>
    <lineage>
        <taxon>Eukaryota</taxon>
        <taxon>Ichthyosporea</taxon>
        <taxon>Ichthyophonida</taxon>
        <taxon>Sphaeroforma</taxon>
    </lineage>
</organism>
<dbReference type="AlphaFoldDB" id="A0A0L0G4S9"/>
<proteinExistence type="predicted"/>
<dbReference type="CDD" id="cd02440">
    <property type="entry name" value="AdoMet_MTases"/>
    <property type="match status" value="1"/>
</dbReference>
<dbReference type="GeneID" id="25904236"/>
<evidence type="ECO:0000313" key="2">
    <source>
        <dbReference type="Proteomes" id="UP000054560"/>
    </source>
</evidence>
<dbReference type="EMBL" id="KQ241792">
    <property type="protein sequence ID" value="KNC84045.1"/>
    <property type="molecule type" value="Genomic_DNA"/>
</dbReference>
<dbReference type="OrthoDB" id="413520at2759"/>